<feature type="transmembrane region" description="Helical" evidence="5">
    <location>
        <begin position="255"/>
        <end position="275"/>
    </location>
</feature>
<organism evidence="6">
    <name type="scientific">Burkholderia cenocepacia</name>
    <dbReference type="NCBI Taxonomy" id="95486"/>
    <lineage>
        <taxon>Bacteria</taxon>
        <taxon>Pseudomonadati</taxon>
        <taxon>Pseudomonadota</taxon>
        <taxon>Betaproteobacteria</taxon>
        <taxon>Burkholderiales</taxon>
        <taxon>Burkholderiaceae</taxon>
        <taxon>Burkholderia</taxon>
        <taxon>Burkholderia cepacia complex</taxon>
    </lineage>
</organism>
<feature type="transmembrane region" description="Helical" evidence="5">
    <location>
        <begin position="49"/>
        <end position="71"/>
    </location>
</feature>
<evidence type="ECO:0000256" key="2">
    <source>
        <dbReference type="ARBA" id="ARBA00022448"/>
    </source>
</evidence>
<feature type="transmembrane region" description="Helical" evidence="5">
    <location>
        <begin position="308"/>
        <end position="328"/>
    </location>
</feature>
<accession>A0A071M8W3</accession>
<keyword evidence="5" id="KW-1133">Transmembrane helix</keyword>
<dbReference type="GO" id="GO:0016192">
    <property type="term" value="P:vesicle-mediated transport"/>
    <property type="evidence" value="ECO:0007669"/>
    <property type="project" value="InterPro"/>
</dbReference>
<dbReference type="GO" id="GO:0012505">
    <property type="term" value="C:endomembrane system"/>
    <property type="evidence" value="ECO:0007669"/>
    <property type="project" value="UniProtKB-SubCell"/>
</dbReference>
<feature type="transmembrane region" description="Helical" evidence="5">
    <location>
        <begin position="384"/>
        <end position="403"/>
    </location>
</feature>
<dbReference type="PROSITE" id="PS00989">
    <property type="entry name" value="CLAT_ADAPTOR_S"/>
    <property type="match status" value="1"/>
</dbReference>
<feature type="transmembrane region" description="Helical" evidence="5">
    <location>
        <begin position="230"/>
        <end position="249"/>
    </location>
</feature>
<feature type="transmembrane region" description="Helical" evidence="5">
    <location>
        <begin position="361"/>
        <end position="378"/>
    </location>
</feature>
<dbReference type="Gene3D" id="1.20.1250.20">
    <property type="entry name" value="MFS general substrate transporter like domains"/>
    <property type="match status" value="2"/>
</dbReference>
<evidence type="ECO:0000256" key="5">
    <source>
        <dbReference type="SAM" id="Phobius"/>
    </source>
</evidence>
<name>A0A071M8W3_9BURK</name>
<sequence length="414" mass="44111">MRATMSDPVPTPPPGLRDIRLFVLYRVVSRLYFHLPVLFLHLYLVELGLYRVIALLAIYGLVTTVTSGLGGKLLGVMSEKKVVAAGETMKAGGIVLLLAGTRLADVDMNLLVLAQIVGGTGFSVALSTDSSLLRTLAGAAGDATLFMRTQTRSQSQMFIATLVAGSTGSILFDYQPFWPFYASLAASIASTLLVLMIREPRAEPRPATEAATEAAVLDPRQRFWMGFYSLSRAFTLAPFVGFLPFYFIMVDVDPLLFGAVLGLFTLSAFATSLAVNGFIARFGVKALMIATLACMFSSMLVLGCSDVLAYHGIDYFVSGLVGISLLGLGSGGVRPATMANLDLSALDPLARVAMFARMERNFGVANGILLAIGAYLLADAGFQALMLWLSGLYLLALGALFHANRAVDTGEATP</sequence>
<dbReference type="SUPFAM" id="SSF103473">
    <property type="entry name" value="MFS general substrate transporter"/>
    <property type="match status" value="1"/>
</dbReference>
<evidence type="ECO:0008006" key="7">
    <source>
        <dbReference type="Google" id="ProtNLM"/>
    </source>
</evidence>
<keyword evidence="5" id="KW-0812">Transmembrane</keyword>
<keyword evidence="3" id="KW-0653">Protein transport</keyword>
<feature type="transmembrane region" description="Helical" evidence="5">
    <location>
        <begin position="178"/>
        <end position="197"/>
    </location>
</feature>
<keyword evidence="2" id="KW-0813">Transport</keyword>
<gene>
    <name evidence="6" type="ORF">DT99_23150</name>
</gene>
<protein>
    <recommendedName>
        <fullName evidence="7">MFS transporter</fullName>
    </recommendedName>
</protein>
<dbReference type="GO" id="GO:0006886">
    <property type="term" value="P:intracellular protein transport"/>
    <property type="evidence" value="ECO:0007669"/>
    <property type="project" value="InterPro"/>
</dbReference>
<evidence type="ECO:0000313" key="6">
    <source>
        <dbReference type="EMBL" id="KEA57319.1"/>
    </source>
</evidence>
<dbReference type="EMBL" id="JJOA01000020">
    <property type="protein sequence ID" value="KEA57319.1"/>
    <property type="molecule type" value="Genomic_DNA"/>
</dbReference>
<dbReference type="GO" id="GO:0030117">
    <property type="term" value="C:membrane coat"/>
    <property type="evidence" value="ECO:0007669"/>
    <property type="project" value="InterPro"/>
</dbReference>
<comment type="subcellular location">
    <subcellularLocation>
        <location evidence="1">Endomembrane system</location>
    </subcellularLocation>
</comment>
<feature type="transmembrane region" description="Helical" evidence="5">
    <location>
        <begin position="282"/>
        <end position="302"/>
    </location>
</feature>
<evidence type="ECO:0000256" key="1">
    <source>
        <dbReference type="ARBA" id="ARBA00004308"/>
    </source>
</evidence>
<reference evidence="6" key="1">
    <citation type="submission" date="2014-04" db="EMBL/GenBank/DDBJ databases">
        <title>In planta biocontrol of soil-borne Fusarium wilt of banana through a plant endophytic bacterium, Burkholderia cenocepacia 869T2.</title>
        <authorList>
            <person name="Ho Y.-N."/>
            <person name="Chiang H.-M."/>
            <person name="Chao C.-P."/>
            <person name="Su C.-C."/>
            <person name="Hsu H.-F."/>
            <person name="Guo C.-T."/>
            <person name="Hsieh J.-L."/>
            <person name="Huang C.-C."/>
        </authorList>
    </citation>
    <scope>NUCLEOTIDE SEQUENCE [LARGE SCALE GENOMIC DNA]</scope>
    <source>
        <strain evidence="6">869T2</strain>
    </source>
</reference>
<evidence type="ECO:0000256" key="3">
    <source>
        <dbReference type="ARBA" id="ARBA00022927"/>
    </source>
</evidence>
<dbReference type="InterPro" id="IPR036259">
    <property type="entry name" value="MFS_trans_sf"/>
</dbReference>
<evidence type="ECO:0000256" key="4">
    <source>
        <dbReference type="ARBA" id="ARBA00023136"/>
    </source>
</evidence>
<dbReference type="InterPro" id="IPR000804">
    <property type="entry name" value="Clathrin_sm-chain_CS"/>
</dbReference>
<comment type="caution">
    <text evidence="6">The sequence shown here is derived from an EMBL/GenBank/DDBJ whole genome shotgun (WGS) entry which is preliminary data.</text>
</comment>
<feature type="transmembrane region" description="Helical" evidence="5">
    <location>
        <begin position="21"/>
        <end position="43"/>
    </location>
</feature>
<dbReference type="AlphaFoldDB" id="A0A071M8W3"/>
<keyword evidence="4 5" id="KW-0472">Membrane</keyword>
<proteinExistence type="predicted"/>